<dbReference type="Proteomes" id="UP000605201">
    <property type="component" value="Unassembled WGS sequence"/>
</dbReference>
<protein>
    <submittedName>
        <fullName evidence="2">Uncharacterized protein</fullName>
    </submittedName>
</protein>
<name>A0A8J6NSU1_9BACT</name>
<accession>A0A8J6NSU1</accession>
<organism evidence="2 3">
    <name type="scientific">Candidatus Desulfatibia vada</name>
    <dbReference type="NCBI Taxonomy" id="2841696"/>
    <lineage>
        <taxon>Bacteria</taxon>
        <taxon>Pseudomonadati</taxon>
        <taxon>Thermodesulfobacteriota</taxon>
        <taxon>Desulfobacteria</taxon>
        <taxon>Desulfobacterales</taxon>
        <taxon>Desulfobacterales incertae sedis</taxon>
        <taxon>Candidatus Desulfatibia</taxon>
    </lineage>
</organism>
<evidence type="ECO:0000313" key="2">
    <source>
        <dbReference type="EMBL" id="MBC8432374.1"/>
    </source>
</evidence>
<gene>
    <name evidence="2" type="ORF">H8D96_10690</name>
</gene>
<reference evidence="2 3" key="1">
    <citation type="submission" date="2020-08" db="EMBL/GenBank/DDBJ databases">
        <title>Bridging the membrane lipid divide: bacteria of the FCB group superphylum have the potential to synthesize archaeal ether lipids.</title>
        <authorList>
            <person name="Villanueva L."/>
            <person name="Von Meijenfeldt F.A.B."/>
            <person name="Westbye A.B."/>
            <person name="Yadav S."/>
            <person name="Hopmans E.C."/>
            <person name="Dutilh B.E."/>
            <person name="Sinninghe Damste J.S."/>
        </authorList>
    </citation>
    <scope>NUCLEOTIDE SEQUENCE [LARGE SCALE GENOMIC DNA]</scope>
    <source>
        <strain evidence="2">NIOZ-UU17</strain>
    </source>
</reference>
<evidence type="ECO:0000313" key="3">
    <source>
        <dbReference type="Proteomes" id="UP000605201"/>
    </source>
</evidence>
<feature type="signal peptide" evidence="1">
    <location>
        <begin position="1"/>
        <end position="21"/>
    </location>
</feature>
<proteinExistence type="predicted"/>
<comment type="caution">
    <text evidence="2">The sequence shown here is derived from an EMBL/GenBank/DDBJ whole genome shotgun (WGS) entry which is preliminary data.</text>
</comment>
<evidence type="ECO:0000256" key="1">
    <source>
        <dbReference type="SAM" id="SignalP"/>
    </source>
</evidence>
<feature type="chain" id="PRO_5035158318" evidence="1">
    <location>
        <begin position="22"/>
        <end position="125"/>
    </location>
</feature>
<dbReference type="AlphaFoldDB" id="A0A8J6NSU1"/>
<sequence length="125" mass="14118">MKRLLVCFTIVCLMAAAPCVAGECPKYDTYVTEAQQNMVIDFKQNNLSLLDKDKDELIFWDAFVQVKCGRGGIVPTPYVWLLSKLNGDDFTSYQAGFLFWLEDLKQNRGLDVSPIGLVKGRGFKK</sequence>
<dbReference type="EMBL" id="JACNIG010000220">
    <property type="protein sequence ID" value="MBC8432374.1"/>
    <property type="molecule type" value="Genomic_DNA"/>
</dbReference>
<keyword evidence="1" id="KW-0732">Signal</keyword>